<evidence type="ECO:0000256" key="1">
    <source>
        <dbReference type="ARBA" id="ARBA00004236"/>
    </source>
</evidence>
<evidence type="ECO:0000313" key="9">
    <source>
        <dbReference type="EMBL" id="CAH0532727.1"/>
    </source>
</evidence>
<comment type="caution">
    <text evidence="9">The sequence shown here is derived from an EMBL/GenBank/DDBJ whole genome shotgun (WGS) entry which is preliminary data.</text>
</comment>
<keyword evidence="3" id="KW-1003">Cell membrane</keyword>
<evidence type="ECO:0000256" key="8">
    <source>
        <dbReference type="SAM" id="Phobius"/>
    </source>
</evidence>
<dbReference type="InterPro" id="IPR019305">
    <property type="entry name" value="Uncharacterised_Smp"/>
</dbReference>
<comment type="subcellular location">
    <subcellularLocation>
        <location evidence="1">Cell membrane</location>
    </subcellularLocation>
</comment>
<evidence type="ECO:0000256" key="4">
    <source>
        <dbReference type="ARBA" id="ARBA00022692"/>
    </source>
</evidence>
<keyword evidence="6 8" id="KW-0472">Membrane</keyword>
<dbReference type="Proteomes" id="UP000838672">
    <property type="component" value="Unassembled WGS sequence"/>
</dbReference>
<evidence type="ECO:0000256" key="2">
    <source>
        <dbReference type="ARBA" id="ARBA00005362"/>
    </source>
</evidence>
<dbReference type="RefSeq" id="WP_237464721.1">
    <property type="nucleotide sequence ID" value="NZ_CAKLDI010000001.1"/>
</dbReference>
<evidence type="ECO:0000256" key="3">
    <source>
        <dbReference type="ARBA" id="ARBA00022475"/>
    </source>
</evidence>
<name>A0ABN8DQ50_9VIBR</name>
<keyword evidence="5 8" id="KW-1133">Transmembrane helix</keyword>
<feature type="transmembrane region" description="Helical" evidence="8">
    <location>
        <begin position="166"/>
        <end position="185"/>
    </location>
</feature>
<gene>
    <name evidence="9" type="ORF">VST7929_00572</name>
</gene>
<proteinExistence type="inferred from homology"/>
<reference evidence="9" key="1">
    <citation type="submission" date="2021-11" db="EMBL/GenBank/DDBJ databases">
        <authorList>
            <person name="Rodrigo-Torres L."/>
            <person name="Arahal R. D."/>
            <person name="Lucena T."/>
        </authorList>
    </citation>
    <scope>NUCLEOTIDE SEQUENCE</scope>
    <source>
        <strain evidence="9">CECT 7929</strain>
    </source>
</reference>
<dbReference type="Pfam" id="PF10144">
    <property type="entry name" value="SMP_2"/>
    <property type="match status" value="1"/>
</dbReference>
<keyword evidence="10" id="KW-1185">Reference proteome</keyword>
<evidence type="ECO:0000256" key="7">
    <source>
        <dbReference type="SAM" id="MobiDB-lite"/>
    </source>
</evidence>
<organism evidence="9 10">
    <name type="scientific">Vibrio stylophorae</name>
    <dbReference type="NCBI Taxonomy" id="659351"/>
    <lineage>
        <taxon>Bacteria</taxon>
        <taxon>Pseudomonadati</taxon>
        <taxon>Pseudomonadota</taxon>
        <taxon>Gammaproteobacteria</taxon>
        <taxon>Vibrionales</taxon>
        <taxon>Vibrionaceae</taxon>
        <taxon>Vibrio</taxon>
    </lineage>
</organism>
<comment type="similarity">
    <text evidence="2">Belongs to the Smp family.</text>
</comment>
<sequence length="256" mass="28425">MRSVQIKWQQAMQYIVLALSLAGISMMMASTHRLNQQNMTQIDRQTELLSQVLVQQAADSVAQSVVNDDPEQLQVLLNQLSKSPYIYDAAVYDLSGVPLAQSSEAKSVTELTGLATPLGVASMGRKQWVSEIKHQNERVGFVRITLEQGKLVAPAQNKLQTHIDSLRVMLVFAIIIGIVLAVTFYSQKRWLRSPFHMRPAPLKHRKKRKLTPIDETQNSTSDNESAPQSDTSATIQAEAASSNDGNQLQATKKDNE</sequence>
<accession>A0ABN8DQ50</accession>
<feature type="compositionally biased region" description="Polar residues" evidence="7">
    <location>
        <begin position="214"/>
        <end position="250"/>
    </location>
</feature>
<protein>
    <submittedName>
        <fullName evidence="9">Uncharacterized protein</fullName>
    </submittedName>
</protein>
<feature type="region of interest" description="Disordered" evidence="7">
    <location>
        <begin position="202"/>
        <end position="256"/>
    </location>
</feature>
<evidence type="ECO:0000313" key="10">
    <source>
        <dbReference type="Proteomes" id="UP000838672"/>
    </source>
</evidence>
<evidence type="ECO:0000256" key="5">
    <source>
        <dbReference type="ARBA" id="ARBA00022989"/>
    </source>
</evidence>
<dbReference type="EMBL" id="CAKLDI010000001">
    <property type="protein sequence ID" value="CAH0532727.1"/>
    <property type="molecule type" value="Genomic_DNA"/>
</dbReference>
<evidence type="ECO:0000256" key="6">
    <source>
        <dbReference type="ARBA" id="ARBA00023136"/>
    </source>
</evidence>
<keyword evidence="4 8" id="KW-0812">Transmembrane</keyword>